<comment type="caution">
    <text evidence="2">The sequence shown here is derived from an EMBL/GenBank/DDBJ whole genome shotgun (WGS) entry which is preliminary data.</text>
</comment>
<dbReference type="EMBL" id="MKIP01000054">
    <property type="protein sequence ID" value="OLP58964.1"/>
    <property type="molecule type" value="Genomic_DNA"/>
</dbReference>
<dbReference type="AlphaFoldDB" id="A0A1Q9AUC9"/>
<proteinExistence type="predicted"/>
<sequence length="166" mass="18516">MILVPSPVSSHDQSTILLTLTDIRDGSEGRFARHRAGQSEIPLLLLPGAASELPLAALVPLGADARDRVDAIFRFQKALQGLPAPDTRLTELRRWRIPRELRAADARAHGATYREIAEALHGPRRVAEEPDWDSSPLRTEAIELVARGRALIAGSYRKLFRHRRRP</sequence>
<feature type="domain" description="T6SS Transcription factor RovC-like DNA binding" evidence="1">
    <location>
        <begin position="58"/>
        <end position="161"/>
    </location>
</feature>
<gene>
    <name evidence="2" type="ORF">BJF93_23170</name>
</gene>
<dbReference type="InterPro" id="IPR018754">
    <property type="entry name" value="RovC-like_DNA-bd"/>
</dbReference>
<protein>
    <recommendedName>
        <fullName evidence="1">T6SS Transcription factor RovC-like DNA binding domain-containing protein</fullName>
    </recommendedName>
</protein>
<evidence type="ECO:0000313" key="2">
    <source>
        <dbReference type="EMBL" id="OLP58964.1"/>
    </source>
</evidence>
<reference evidence="2 3" key="1">
    <citation type="submission" date="2016-09" db="EMBL/GenBank/DDBJ databases">
        <title>Rhizobium sp. nov., a novel species isolated from the rice rhizosphere.</title>
        <authorList>
            <person name="Zhao J."/>
            <person name="Zhang X."/>
        </authorList>
    </citation>
    <scope>NUCLEOTIDE SEQUENCE [LARGE SCALE GENOMIC DNA]</scope>
    <source>
        <strain evidence="2 3">1.7048</strain>
    </source>
</reference>
<organism evidence="2 3">
    <name type="scientific">Xaviernesmea oryzae</name>
    <dbReference type="NCBI Taxonomy" id="464029"/>
    <lineage>
        <taxon>Bacteria</taxon>
        <taxon>Pseudomonadati</taxon>
        <taxon>Pseudomonadota</taxon>
        <taxon>Alphaproteobacteria</taxon>
        <taxon>Hyphomicrobiales</taxon>
        <taxon>Rhizobiaceae</taxon>
        <taxon>Rhizobium/Agrobacterium group</taxon>
        <taxon>Xaviernesmea</taxon>
    </lineage>
</organism>
<dbReference type="Pfam" id="PF10074">
    <property type="entry name" value="RovC_DNA-bd"/>
    <property type="match status" value="1"/>
</dbReference>
<evidence type="ECO:0000259" key="1">
    <source>
        <dbReference type="Pfam" id="PF10074"/>
    </source>
</evidence>
<name>A0A1Q9AUC9_9HYPH</name>
<evidence type="ECO:0000313" key="3">
    <source>
        <dbReference type="Proteomes" id="UP000186364"/>
    </source>
</evidence>
<dbReference type="Proteomes" id="UP000186364">
    <property type="component" value="Unassembled WGS sequence"/>
</dbReference>
<accession>A0A1Q9AUC9</accession>
<keyword evidence="3" id="KW-1185">Reference proteome</keyword>